<comment type="caution">
    <text evidence="1">The sequence shown here is derived from an EMBL/GenBank/DDBJ whole genome shotgun (WGS) entry which is preliminary data.</text>
</comment>
<evidence type="ECO:0000313" key="2">
    <source>
        <dbReference type="Proteomes" id="UP000030528"/>
    </source>
</evidence>
<dbReference type="STRING" id="1385510.GCA_000425205_03701"/>
<organism evidence="1 2">
    <name type="scientific">Pontibacillus halophilus JSM 076056 = DSM 19796</name>
    <dbReference type="NCBI Taxonomy" id="1385510"/>
    <lineage>
        <taxon>Bacteria</taxon>
        <taxon>Bacillati</taxon>
        <taxon>Bacillota</taxon>
        <taxon>Bacilli</taxon>
        <taxon>Bacillales</taxon>
        <taxon>Bacillaceae</taxon>
        <taxon>Pontibacillus</taxon>
    </lineage>
</organism>
<evidence type="ECO:0000313" key="1">
    <source>
        <dbReference type="EMBL" id="KGX87473.1"/>
    </source>
</evidence>
<dbReference type="EMBL" id="AVPE01000032">
    <property type="protein sequence ID" value="KGX87473.1"/>
    <property type="molecule type" value="Genomic_DNA"/>
</dbReference>
<proteinExistence type="predicted"/>
<sequence length="62" mass="7285">MGGSKVFTFWDLLENYHISIPIIQRDYAQGRNDKDVQHVRNEFLRVLFKTLQTGCVLQEKST</sequence>
<accession>A0A0A5G8H7</accession>
<gene>
    <name evidence="1" type="ORF">N781_14320</name>
</gene>
<reference evidence="1 2" key="1">
    <citation type="submission" date="2013-08" db="EMBL/GenBank/DDBJ databases">
        <authorList>
            <person name="Huang J."/>
            <person name="Wang G."/>
        </authorList>
    </citation>
    <scope>NUCLEOTIDE SEQUENCE [LARGE SCALE GENOMIC DNA]</scope>
    <source>
        <strain evidence="1 2">JSM 076056</strain>
    </source>
</reference>
<protein>
    <submittedName>
        <fullName evidence="1">Uncharacterized protein</fullName>
    </submittedName>
</protein>
<dbReference type="AlphaFoldDB" id="A0A0A5G8H7"/>
<name>A0A0A5G8H7_9BACI</name>
<keyword evidence="2" id="KW-1185">Reference proteome</keyword>
<dbReference type="Proteomes" id="UP000030528">
    <property type="component" value="Unassembled WGS sequence"/>
</dbReference>